<feature type="transmembrane region" description="Helical" evidence="7">
    <location>
        <begin position="657"/>
        <end position="680"/>
    </location>
</feature>
<sequence>MRIGKVELEEVNPHLRGGRVENHLGKTTPVHPTEIRTSISPSSAVELNTTSALANYATEAGHIAIDHYISLILLNHWFFHVDFMDTREPNCRVRQHCFWTSQCRELRVTRFYYRIRKRQHNNTNIKSETGFDGHMIYHAALTVDLTADDGSKLSQFGADLPVLGFFYPVTSKDVRVRPCSSLDVSANISPNIVIGRTPVEPHMRARAAIDTNNPGGMNQQYGLTPLSVYSLVVVARIGKVELEEVSPHLRGGRVENHLGTPLPQVHPTEIRTSISPSSAVELNPTSALVNYATEAGTAADNMTFEYVKDLEISRPNERSQNLRPSGVHRMVESDLAPKQSSYRDVKEDVVNGDSKGIELKAITYKDPEKGDLEKGADINLFEKADFEKAIELTGNGERVGEQIMENHSQYIHPGFKHRSPGHQKTRLDNLDVSSVHSLMWVMDLNQSISEVDGHILKSTSVITPPDLGYGKFHYILLFVCGFVSTSEEMDVISMSFILPSAQCDLHLNTQTKGWLNSIIFIGMMAGAYLWGSVADSLGRKKVLIAISIMNALCIVASSFSQTYELFMFFRFLNGAAGAHTKRVKRFSCGATSSWDERYSGFPMNAILGAKNPLFCRALVKTYATTDCLIPTGSEAAVQSSGHTSQNSNPRLSEAPCLVSWLLSGLLEIYLLPVSLAWLIIPHDVGLTEGSFIYNSWRIFLLICSVPSFMVAVLLFFLPESPKFLLSRGDHDLALEIFRNIYHSNTGKPRETYPVKQLLIDGKEQEKKEIGAEVMVVTGKLRDTFNDIMDNSKQIFIPPILRFTIISITINLTFHIGYYGLMMWFPELFNRFNKYSTVHPGKAASVCEVTNFVVNMGGQADSLDCSDKIESSVFLESLITVAAAIPSNIIAVLGMDRLGRKFFLVFSTFTSGLCAVGMYFVYNSTHNLVVSAVFSGVISCGNAALDCLITEIFPTNLRATGIAISMVAARLGGIIGNVVIAQLLDMYCPAPTFIVAALLIGPNKGCRLLDYNMAISHKLCHSISKWRFTVPILAKYNPGTTFLTLALFIADGYHHIFIQEAIRHSRTTRRFVK</sequence>
<feature type="domain" description="Major facilitator superfamily (MFS) profile" evidence="8">
    <location>
        <begin position="474"/>
        <end position="1062"/>
    </location>
</feature>
<dbReference type="PANTHER" id="PTHR23511">
    <property type="entry name" value="SYNAPTIC VESICLE GLYCOPROTEIN 2"/>
    <property type="match status" value="1"/>
</dbReference>
<dbReference type="Pfam" id="PF00083">
    <property type="entry name" value="Sugar_tr"/>
    <property type="match status" value="1"/>
</dbReference>
<dbReference type="AlphaFoldDB" id="A0A7R9ANA2"/>
<name>A0A7R9ANA2_TIMSH</name>
<feature type="transmembrane region" description="Helical" evidence="7">
    <location>
        <begin position="696"/>
        <end position="717"/>
    </location>
</feature>
<evidence type="ECO:0000256" key="1">
    <source>
        <dbReference type="ARBA" id="ARBA00004141"/>
    </source>
</evidence>
<dbReference type="InterPro" id="IPR020846">
    <property type="entry name" value="MFS_dom"/>
</dbReference>
<evidence type="ECO:0000256" key="6">
    <source>
        <dbReference type="ARBA" id="ARBA00023136"/>
    </source>
</evidence>
<dbReference type="InterPro" id="IPR005829">
    <property type="entry name" value="Sugar_transporter_CS"/>
</dbReference>
<evidence type="ECO:0000256" key="2">
    <source>
        <dbReference type="ARBA" id="ARBA00008335"/>
    </source>
</evidence>
<evidence type="ECO:0000256" key="4">
    <source>
        <dbReference type="ARBA" id="ARBA00022692"/>
    </source>
</evidence>
<dbReference type="Pfam" id="PF07690">
    <property type="entry name" value="MFS_1"/>
    <property type="match status" value="2"/>
</dbReference>
<comment type="similarity">
    <text evidence="2">Belongs to the major facilitator superfamily.</text>
</comment>
<keyword evidence="4 7" id="KW-0812">Transmembrane</keyword>
<comment type="subcellular location">
    <subcellularLocation>
        <location evidence="1">Membrane</location>
        <topology evidence="1">Multi-pass membrane protein</topology>
    </subcellularLocation>
</comment>
<feature type="transmembrane region" description="Helical" evidence="7">
    <location>
        <begin position="799"/>
        <end position="820"/>
    </location>
</feature>
<dbReference type="PROSITE" id="PS50850">
    <property type="entry name" value="MFS"/>
    <property type="match status" value="1"/>
</dbReference>
<dbReference type="Gene3D" id="1.20.1250.20">
    <property type="entry name" value="MFS general substrate transporter like domains"/>
    <property type="match status" value="1"/>
</dbReference>
<keyword evidence="5 7" id="KW-1133">Transmembrane helix</keyword>
<dbReference type="InterPro" id="IPR011701">
    <property type="entry name" value="MFS"/>
</dbReference>
<feature type="transmembrane region" description="Helical" evidence="7">
    <location>
        <begin position="927"/>
        <end position="948"/>
    </location>
</feature>
<dbReference type="InterPro" id="IPR005828">
    <property type="entry name" value="MFS_sugar_transport-like"/>
</dbReference>
<accession>A0A7R9ANA2</accession>
<reference evidence="9" key="1">
    <citation type="submission" date="2020-11" db="EMBL/GenBank/DDBJ databases">
        <authorList>
            <person name="Tran Van P."/>
        </authorList>
    </citation>
    <scope>NUCLEOTIDE SEQUENCE</scope>
</reference>
<keyword evidence="6 7" id="KW-0472">Membrane</keyword>
<feature type="transmembrane region" description="Helical" evidence="7">
    <location>
        <begin position="960"/>
        <end position="983"/>
    </location>
</feature>
<protein>
    <recommendedName>
        <fullName evidence="8">Major facilitator superfamily (MFS) profile domain-containing protein</fullName>
    </recommendedName>
</protein>
<evidence type="ECO:0000259" key="8">
    <source>
        <dbReference type="PROSITE" id="PS50850"/>
    </source>
</evidence>
<gene>
    <name evidence="9" type="ORF">TSIB3V08_LOCUS1538</name>
</gene>
<feature type="transmembrane region" description="Helical" evidence="7">
    <location>
        <begin position="513"/>
        <end position="530"/>
    </location>
</feature>
<dbReference type="SUPFAM" id="SSF103473">
    <property type="entry name" value="MFS general substrate transporter"/>
    <property type="match status" value="2"/>
</dbReference>
<evidence type="ECO:0000313" key="9">
    <source>
        <dbReference type="EMBL" id="CAD7257265.1"/>
    </source>
</evidence>
<feature type="transmembrane region" description="Helical" evidence="7">
    <location>
        <begin position="542"/>
        <end position="560"/>
    </location>
</feature>
<dbReference type="GO" id="GO:0022857">
    <property type="term" value="F:transmembrane transporter activity"/>
    <property type="evidence" value="ECO:0007669"/>
    <property type="project" value="InterPro"/>
</dbReference>
<dbReference type="EMBL" id="OC000437">
    <property type="protein sequence ID" value="CAD7257265.1"/>
    <property type="molecule type" value="Genomic_DNA"/>
</dbReference>
<evidence type="ECO:0000256" key="5">
    <source>
        <dbReference type="ARBA" id="ARBA00022989"/>
    </source>
</evidence>
<feature type="transmembrane region" description="Helical" evidence="7">
    <location>
        <begin position="872"/>
        <end position="894"/>
    </location>
</feature>
<dbReference type="PANTHER" id="PTHR23511:SF34">
    <property type="entry name" value="SYNAPTIC VESICLE GLYCOPROTEIN 2"/>
    <property type="match status" value="1"/>
</dbReference>
<evidence type="ECO:0000256" key="3">
    <source>
        <dbReference type="ARBA" id="ARBA00022448"/>
    </source>
</evidence>
<dbReference type="PROSITE" id="PS00216">
    <property type="entry name" value="SUGAR_TRANSPORT_1"/>
    <property type="match status" value="1"/>
</dbReference>
<dbReference type="GO" id="GO:0016020">
    <property type="term" value="C:membrane"/>
    <property type="evidence" value="ECO:0007669"/>
    <property type="project" value="UniProtKB-SubCell"/>
</dbReference>
<evidence type="ECO:0000256" key="7">
    <source>
        <dbReference type="SAM" id="Phobius"/>
    </source>
</evidence>
<proteinExistence type="inferred from homology"/>
<organism evidence="9">
    <name type="scientific">Timema shepardi</name>
    <name type="common">Walking stick</name>
    <dbReference type="NCBI Taxonomy" id="629360"/>
    <lineage>
        <taxon>Eukaryota</taxon>
        <taxon>Metazoa</taxon>
        <taxon>Ecdysozoa</taxon>
        <taxon>Arthropoda</taxon>
        <taxon>Hexapoda</taxon>
        <taxon>Insecta</taxon>
        <taxon>Pterygota</taxon>
        <taxon>Neoptera</taxon>
        <taxon>Polyneoptera</taxon>
        <taxon>Phasmatodea</taxon>
        <taxon>Timematodea</taxon>
        <taxon>Timematoidea</taxon>
        <taxon>Timematidae</taxon>
        <taxon>Timema</taxon>
    </lineage>
</organism>
<keyword evidence="3" id="KW-0813">Transport</keyword>
<feature type="transmembrane region" description="Helical" evidence="7">
    <location>
        <begin position="901"/>
        <end position="921"/>
    </location>
</feature>
<dbReference type="InterPro" id="IPR036259">
    <property type="entry name" value="MFS_trans_sf"/>
</dbReference>